<dbReference type="InterPro" id="IPR042099">
    <property type="entry name" value="ANL_N_sf"/>
</dbReference>
<dbReference type="InterPro" id="IPR029479">
    <property type="entry name" value="Nitroreductase"/>
</dbReference>
<sequence>MSMAEQRLSLLPADQRELLRSMNELTGDVPDGALPDAVAALADAHGDALAAREPARGLTRAELLSAADRVAAALRNRAVRAGDRVVLCAEPGAGQVIGLLGILRAGAAALPVDPGAAQTVRWRRAEREGASVVVSQSWLFDRLRWPEHLGAVAIDGLPEASFVPGPGGPDGHAAACVLGDGAVLRHRDLLNLAADLAGRFGIGEADRMIALTPIASGRGVLETSLGLLTGAALVFGEDIDLRNPAAWLEVLARERVSVWHSTPTLLDLLVTEAERREERLPEPVRLVLLSGERLPGSLVRRLRALSGPDLVVANLSAAGEHGPWAACHESAAAEPETPTVPIGRPMRNQRIHVLGENGGVCPAWVTGQVHYGGLAAEAVTAPPTHPETGEPLLRTAQFGRVLPEGVVEIVGDESAQLTVHGRRLHVHDAEVALAGLPGVHAAAVVTTAGESASIGFARLRPGADVAGPGLLDQLRRKVSPYLLPGRIAILDAFPLTPDGRVDRTALAALDRPAPPPPAAASPAAGAGEDLLAAATAIACRVLGVADIEPDMNLVDLGATSVELVRLATVVEDELGIGVAVEELLRFPSVAVLIGPHLATVADPRPSGPPAGDLLLGLAERQAFKDAHAGIRAEYAGTAGIVLGGSADPRARGRRSHRRFSAEPVALADLAVLLGALRTTEDAGETKYWYPSAGSAYPLGAYLDVAPGRVADLGAGVYYLDPARAELVPVGPGAGVPAAAHAEVNRAALAESAFVLYLISRMDAITPLYGELAWDFSVFEAGAMAQLLMSVAGEAGLGLCPVGTLDPAELTAPLRLRPDDRFVHALLGGVPAPAAGGAGSRQVPDLTGRLRPGTGERP</sequence>
<dbReference type="InterPro" id="IPR036736">
    <property type="entry name" value="ACP-like_sf"/>
</dbReference>
<dbReference type="CDD" id="cd02142">
    <property type="entry name" value="McbC_SagB-like_oxidoreductase"/>
    <property type="match status" value="1"/>
</dbReference>
<organism evidence="3 4">
    <name type="scientific">Amycolatopsis rubida</name>
    <dbReference type="NCBI Taxonomy" id="112413"/>
    <lineage>
        <taxon>Bacteria</taxon>
        <taxon>Bacillati</taxon>
        <taxon>Actinomycetota</taxon>
        <taxon>Actinomycetes</taxon>
        <taxon>Pseudonocardiales</taxon>
        <taxon>Pseudonocardiaceae</taxon>
        <taxon>Amycolatopsis</taxon>
    </lineage>
</organism>
<dbReference type="PROSITE" id="PS50075">
    <property type="entry name" value="CARRIER"/>
    <property type="match status" value="1"/>
</dbReference>
<dbReference type="InterPro" id="IPR000415">
    <property type="entry name" value="Nitroreductase-like"/>
</dbReference>
<evidence type="ECO:0000313" key="3">
    <source>
        <dbReference type="EMBL" id="NEC59271.1"/>
    </source>
</evidence>
<evidence type="ECO:0000313" key="4">
    <source>
        <dbReference type="Proteomes" id="UP000470404"/>
    </source>
</evidence>
<dbReference type="RefSeq" id="WP_095213944.1">
    <property type="nucleotide sequence ID" value="NZ_JAAGNC010000141.1"/>
</dbReference>
<comment type="caution">
    <text evidence="3">The sequence shown here is derived from an EMBL/GenBank/DDBJ whole genome shotgun (WGS) entry which is preliminary data.</text>
</comment>
<dbReference type="Gene3D" id="1.10.1200.10">
    <property type="entry name" value="ACP-like"/>
    <property type="match status" value="1"/>
</dbReference>
<dbReference type="Pfam" id="PF00501">
    <property type="entry name" value="AMP-binding"/>
    <property type="match status" value="2"/>
</dbReference>
<evidence type="ECO:0000259" key="2">
    <source>
        <dbReference type="PROSITE" id="PS50075"/>
    </source>
</evidence>
<dbReference type="PANTHER" id="PTHR44394">
    <property type="entry name" value="BETA-ALANINE-ACTIVATING ENZYME"/>
    <property type="match status" value="1"/>
</dbReference>
<dbReference type="SUPFAM" id="SSF56801">
    <property type="entry name" value="Acetyl-CoA synthetase-like"/>
    <property type="match status" value="1"/>
</dbReference>
<dbReference type="InterPro" id="IPR045851">
    <property type="entry name" value="AMP-bd_C_sf"/>
</dbReference>
<dbReference type="PANTHER" id="PTHR44394:SF1">
    <property type="entry name" value="BETA-ALANINE-ACTIVATING ENZYME"/>
    <property type="match status" value="1"/>
</dbReference>
<name>A0ABX0BUQ3_9PSEU</name>
<feature type="region of interest" description="Disordered" evidence="1">
    <location>
        <begin position="834"/>
        <end position="857"/>
    </location>
</feature>
<protein>
    <submittedName>
        <fullName evidence="3">AMP-binding protein</fullName>
    </submittedName>
</protein>
<reference evidence="3 4" key="1">
    <citation type="submission" date="2020-01" db="EMBL/GenBank/DDBJ databases">
        <title>Insect and environment-associated Actinomycetes.</title>
        <authorList>
            <person name="Currrie C."/>
            <person name="Chevrette M."/>
            <person name="Carlson C."/>
            <person name="Stubbendieck R."/>
            <person name="Wendt-Pienkowski E."/>
        </authorList>
    </citation>
    <scope>NUCLEOTIDE SEQUENCE [LARGE SCALE GENOMIC DNA]</scope>
    <source>
        <strain evidence="3 4">SID8386</strain>
    </source>
</reference>
<dbReference type="Gene3D" id="3.40.109.10">
    <property type="entry name" value="NADH Oxidase"/>
    <property type="match status" value="1"/>
</dbReference>
<dbReference type="EMBL" id="JAAGNC010000141">
    <property type="protein sequence ID" value="NEC59271.1"/>
    <property type="molecule type" value="Genomic_DNA"/>
</dbReference>
<evidence type="ECO:0000256" key="1">
    <source>
        <dbReference type="SAM" id="MobiDB-lite"/>
    </source>
</evidence>
<dbReference type="Proteomes" id="UP000470404">
    <property type="component" value="Unassembled WGS sequence"/>
</dbReference>
<feature type="domain" description="Carrier" evidence="2">
    <location>
        <begin position="525"/>
        <end position="600"/>
    </location>
</feature>
<dbReference type="Gene3D" id="3.40.50.12780">
    <property type="entry name" value="N-terminal domain of ligase-like"/>
    <property type="match status" value="1"/>
</dbReference>
<dbReference type="SUPFAM" id="SSF47336">
    <property type="entry name" value="ACP-like"/>
    <property type="match status" value="1"/>
</dbReference>
<dbReference type="Gene3D" id="3.30.300.30">
    <property type="match status" value="1"/>
</dbReference>
<gene>
    <name evidence="3" type="ORF">G3I59_27705</name>
</gene>
<dbReference type="Pfam" id="PF00881">
    <property type="entry name" value="Nitroreductase"/>
    <property type="match status" value="1"/>
</dbReference>
<proteinExistence type="predicted"/>
<dbReference type="Pfam" id="PF00550">
    <property type="entry name" value="PP-binding"/>
    <property type="match status" value="1"/>
</dbReference>
<accession>A0ABX0BUQ3</accession>
<dbReference type="InterPro" id="IPR052091">
    <property type="entry name" value="Beta-ala_Activ/Resist"/>
</dbReference>
<keyword evidence="4" id="KW-1185">Reference proteome</keyword>
<dbReference type="InterPro" id="IPR009081">
    <property type="entry name" value="PP-bd_ACP"/>
</dbReference>
<dbReference type="SUPFAM" id="SSF55469">
    <property type="entry name" value="FMN-dependent nitroreductase-like"/>
    <property type="match status" value="1"/>
</dbReference>
<dbReference type="InterPro" id="IPR000873">
    <property type="entry name" value="AMP-dep_synth/lig_dom"/>
</dbReference>